<evidence type="ECO:0000259" key="3">
    <source>
        <dbReference type="Pfam" id="PF00501"/>
    </source>
</evidence>
<dbReference type="InterPro" id="IPR020845">
    <property type="entry name" value="AMP-binding_CS"/>
</dbReference>
<gene>
    <name evidence="5" type="ORF">FJQ98_12985</name>
</gene>
<evidence type="ECO:0000259" key="4">
    <source>
        <dbReference type="Pfam" id="PF13193"/>
    </source>
</evidence>
<keyword evidence="6" id="KW-1185">Reference proteome</keyword>
<dbReference type="InterPro" id="IPR045851">
    <property type="entry name" value="AMP-bd_C_sf"/>
</dbReference>
<dbReference type="Pfam" id="PF00501">
    <property type="entry name" value="AMP-binding"/>
    <property type="match status" value="1"/>
</dbReference>
<dbReference type="PANTHER" id="PTHR43201">
    <property type="entry name" value="ACYL-COA SYNTHETASE"/>
    <property type="match status" value="1"/>
</dbReference>
<feature type="domain" description="AMP-binding enzyme C-terminal" evidence="4">
    <location>
        <begin position="431"/>
        <end position="506"/>
    </location>
</feature>
<dbReference type="Pfam" id="PF13193">
    <property type="entry name" value="AMP-binding_C"/>
    <property type="match status" value="1"/>
</dbReference>
<comment type="similarity">
    <text evidence="1">Belongs to the ATP-dependent AMP-binding enzyme family.</text>
</comment>
<dbReference type="PROSITE" id="PS00455">
    <property type="entry name" value="AMP_BINDING"/>
    <property type="match status" value="1"/>
</dbReference>
<dbReference type="Proteomes" id="UP000596049">
    <property type="component" value="Chromosome"/>
</dbReference>
<evidence type="ECO:0000256" key="1">
    <source>
        <dbReference type="ARBA" id="ARBA00006432"/>
    </source>
</evidence>
<dbReference type="InterPro" id="IPR000873">
    <property type="entry name" value="AMP-dep_synth/lig_dom"/>
</dbReference>
<proteinExistence type="inferred from homology"/>
<dbReference type="PANTHER" id="PTHR43201:SF5">
    <property type="entry name" value="MEDIUM-CHAIN ACYL-COA LIGASE ACSF2, MITOCHONDRIAL"/>
    <property type="match status" value="1"/>
</dbReference>
<organism evidence="5 6">
    <name type="scientific">Lysinibacillus agricola</name>
    <dbReference type="NCBI Taxonomy" id="2590012"/>
    <lineage>
        <taxon>Bacteria</taxon>
        <taxon>Bacillati</taxon>
        <taxon>Bacillota</taxon>
        <taxon>Bacilli</taxon>
        <taxon>Bacillales</taxon>
        <taxon>Bacillaceae</taxon>
        <taxon>Lysinibacillus</taxon>
    </lineage>
</organism>
<evidence type="ECO:0000313" key="6">
    <source>
        <dbReference type="Proteomes" id="UP000596049"/>
    </source>
</evidence>
<name>A0ABX7ALD5_9BACI</name>
<sequence length="525" mass="58793">MDTLTFQAFLFNSINKFDYQPALTCVDTDETITYKELRANAEEVASQLIRLGVQIGRHVAVLIPNSIENVVYNLGVSRCGATVVPLNDKLGVREIEFILRDAEPEVVIMATQKHVESVLNYQKEAGKNNVTVIGLPGFGVEYPEEFYSIDLDDKKGSVAFPVASLEDLAIISYTGGTTGTPKGVMHSQQGFGSSLMASCMEYPYDDQEKVLFCTPIIHAAGVLLQRSLASGCHVYIMKAFHPEVFMQIVQTERITSTFVVPTIIYRLIDEAKKKSYDVSSLRNINYGSSPISSERLKEAFEIFGPIFRQQYGMTECSIVIARLTKSDHLFAYENNLEVLKSCGKPCMLTQIRLVDANGRDVEPLQPGEIAVKTPSVSVGYYKRPDLTAEAYRDGWFFTGDIGKLDEQGYLHIVERKKDLIISGGFNVYPAEVERIVNQHPKVAMSACIGIPHNDWGEAVCIFAVLRKGETCKKEELIEYCKERTSIYMVPKEVFFETSLPLTMVGKIDKKELRKPFWEGTARLVN</sequence>
<dbReference type="Gene3D" id="3.30.300.30">
    <property type="match status" value="1"/>
</dbReference>
<protein>
    <submittedName>
        <fullName evidence="5">AMP-binding protein</fullName>
    </submittedName>
</protein>
<dbReference type="EMBL" id="CP067341">
    <property type="protein sequence ID" value="QQP10226.1"/>
    <property type="molecule type" value="Genomic_DNA"/>
</dbReference>
<dbReference type="InterPro" id="IPR025110">
    <property type="entry name" value="AMP-bd_C"/>
</dbReference>
<dbReference type="RefSeq" id="WP_053593047.1">
    <property type="nucleotide sequence ID" value="NZ_CP067341.1"/>
</dbReference>
<dbReference type="InterPro" id="IPR042099">
    <property type="entry name" value="ANL_N_sf"/>
</dbReference>
<keyword evidence="2" id="KW-0436">Ligase</keyword>
<evidence type="ECO:0000313" key="5">
    <source>
        <dbReference type="EMBL" id="QQP10226.1"/>
    </source>
</evidence>
<dbReference type="SUPFAM" id="SSF56801">
    <property type="entry name" value="Acetyl-CoA synthetase-like"/>
    <property type="match status" value="1"/>
</dbReference>
<evidence type="ECO:0000256" key="2">
    <source>
        <dbReference type="ARBA" id="ARBA00022598"/>
    </source>
</evidence>
<reference evidence="5 6" key="1">
    <citation type="submission" date="2020-01" db="EMBL/GenBank/DDBJ databases">
        <authorList>
            <person name="Liu G."/>
            <person name="Liu B."/>
        </authorList>
    </citation>
    <scope>NUCLEOTIDE SEQUENCE [LARGE SCALE GENOMIC DNA]</scope>
    <source>
        <strain evidence="5 6">FJAT-51161</strain>
    </source>
</reference>
<dbReference type="Gene3D" id="3.40.50.12780">
    <property type="entry name" value="N-terminal domain of ligase-like"/>
    <property type="match status" value="1"/>
</dbReference>
<accession>A0ABX7ALD5</accession>
<feature type="domain" description="AMP-dependent synthetase/ligase" evidence="3">
    <location>
        <begin position="19"/>
        <end position="381"/>
    </location>
</feature>